<dbReference type="AlphaFoldDB" id="A0A0C9YBK9"/>
<dbReference type="Proteomes" id="UP000054477">
    <property type="component" value="Unassembled WGS sequence"/>
</dbReference>
<sequence length="115" mass="13038">MMTDINNLPYNLHQARGSIDDSAHVTHRRHTFRPLVHDTYVQIPALGRWTSRRSCPGSGQLRILSLFVRIGPYLAVGPKIHIFCPDQEQGFPAIVGGPDWVVKATSEHLTRYTFM</sequence>
<dbReference type="EMBL" id="KN838546">
    <property type="protein sequence ID" value="KIK07662.1"/>
    <property type="molecule type" value="Genomic_DNA"/>
</dbReference>
<reference evidence="2" key="2">
    <citation type="submission" date="2015-01" db="EMBL/GenBank/DDBJ databases">
        <title>Evolutionary Origins and Diversification of the Mycorrhizal Mutualists.</title>
        <authorList>
            <consortium name="DOE Joint Genome Institute"/>
            <consortium name="Mycorrhizal Genomics Consortium"/>
            <person name="Kohler A."/>
            <person name="Kuo A."/>
            <person name="Nagy L.G."/>
            <person name="Floudas D."/>
            <person name="Copeland A."/>
            <person name="Barry K.W."/>
            <person name="Cichocki N."/>
            <person name="Veneault-Fourrey C."/>
            <person name="LaButti K."/>
            <person name="Lindquist E.A."/>
            <person name="Lipzen A."/>
            <person name="Lundell T."/>
            <person name="Morin E."/>
            <person name="Murat C."/>
            <person name="Riley R."/>
            <person name="Ohm R."/>
            <person name="Sun H."/>
            <person name="Tunlid A."/>
            <person name="Henrissat B."/>
            <person name="Grigoriev I.V."/>
            <person name="Hibbett D.S."/>
            <person name="Martin F."/>
        </authorList>
    </citation>
    <scope>NUCLEOTIDE SEQUENCE [LARGE SCALE GENOMIC DNA]</scope>
    <source>
        <strain evidence="2">LaAM-08-1</strain>
    </source>
</reference>
<protein>
    <submittedName>
        <fullName evidence="1">Uncharacterized protein</fullName>
    </submittedName>
</protein>
<organism evidence="1 2">
    <name type="scientific">Laccaria amethystina LaAM-08-1</name>
    <dbReference type="NCBI Taxonomy" id="1095629"/>
    <lineage>
        <taxon>Eukaryota</taxon>
        <taxon>Fungi</taxon>
        <taxon>Dikarya</taxon>
        <taxon>Basidiomycota</taxon>
        <taxon>Agaricomycotina</taxon>
        <taxon>Agaricomycetes</taxon>
        <taxon>Agaricomycetidae</taxon>
        <taxon>Agaricales</taxon>
        <taxon>Agaricineae</taxon>
        <taxon>Hydnangiaceae</taxon>
        <taxon>Laccaria</taxon>
    </lineage>
</organism>
<evidence type="ECO:0000313" key="2">
    <source>
        <dbReference type="Proteomes" id="UP000054477"/>
    </source>
</evidence>
<evidence type="ECO:0000313" key="1">
    <source>
        <dbReference type="EMBL" id="KIK07662.1"/>
    </source>
</evidence>
<name>A0A0C9YBK9_9AGAR</name>
<accession>A0A0C9YBK9</accession>
<reference evidence="1 2" key="1">
    <citation type="submission" date="2014-04" db="EMBL/GenBank/DDBJ databases">
        <authorList>
            <consortium name="DOE Joint Genome Institute"/>
            <person name="Kuo A."/>
            <person name="Kohler A."/>
            <person name="Nagy L.G."/>
            <person name="Floudas D."/>
            <person name="Copeland A."/>
            <person name="Barry K.W."/>
            <person name="Cichocki N."/>
            <person name="Veneault-Fourrey C."/>
            <person name="LaButti K."/>
            <person name="Lindquist E.A."/>
            <person name="Lipzen A."/>
            <person name="Lundell T."/>
            <person name="Morin E."/>
            <person name="Murat C."/>
            <person name="Sun H."/>
            <person name="Tunlid A."/>
            <person name="Henrissat B."/>
            <person name="Grigoriev I.V."/>
            <person name="Hibbett D.S."/>
            <person name="Martin F."/>
            <person name="Nordberg H.P."/>
            <person name="Cantor M.N."/>
            <person name="Hua S.X."/>
        </authorList>
    </citation>
    <scope>NUCLEOTIDE SEQUENCE [LARGE SCALE GENOMIC DNA]</scope>
    <source>
        <strain evidence="1 2">LaAM-08-1</strain>
    </source>
</reference>
<dbReference type="HOGENOM" id="CLU_2109401_0_0_1"/>
<gene>
    <name evidence="1" type="ORF">K443DRAFT_168729</name>
</gene>
<keyword evidence="2" id="KW-1185">Reference proteome</keyword>
<proteinExistence type="predicted"/>